<dbReference type="InterPro" id="IPR023753">
    <property type="entry name" value="FAD/NAD-binding_dom"/>
</dbReference>
<feature type="domain" description="FAD/NAD(P)-binding" evidence="3">
    <location>
        <begin position="16"/>
        <end position="301"/>
    </location>
</feature>
<proteinExistence type="predicted"/>
<dbReference type="InterPro" id="IPR036188">
    <property type="entry name" value="FAD/NAD-bd_sf"/>
</dbReference>
<keyword evidence="1" id="KW-0560">Oxidoreductase</keyword>
<organism evidence="4 5">
    <name type="scientific">Streptomyces caledonius</name>
    <dbReference type="NCBI Taxonomy" id="3134107"/>
    <lineage>
        <taxon>Bacteria</taxon>
        <taxon>Bacillati</taxon>
        <taxon>Actinomycetota</taxon>
        <taxon>Actinomycetes</taxon>
        <taxon>Kitasatosporales</taxon>
        <taxon>Streptomycetaceae</taxon>
        <taxon>Streptomyces</taxon>
    </lineage>
</organism>
<dbReference type="PANTHER" id="PTHR42949:SF3">
    <property type="entry name" value="ANAEROBIC GLYCEROL-3-PHOSPHATE DEHYDROGENASE SUBUNIT B"/>
    <property type="match status" value="1"/>
</dbReference>
<protein>
    <submittedName>
        <fullName evidence="4">FAD-dependent oxidoreductase</fullName>
    </submittedName>
</protein>
<dbReference type="PRINTS" id="PR00368">
    <property type="entry name" value="FADPNR"/>
</dbReference>
<reference evidence="4 5" key="1">
    <citation type="submission" date="2024-03" db="EMBL/GenBank/DDBJ databases">
        <title>Novel Streptomyces species of biotechnological and ecological value are a feature of Machair soil.</title>
        <authorList>
            <person name="Prole J.R."/>
            <person name="Goodfellow M."/>
            <person name="Allenby N."/>
            <person name="Ward A.C."/>
        </authorList>
    </citation>
    <scope>NUCLEOTIDE SEQUENCE [LARGE SCALE GENOMIC DNA]</scope>
    <source>
        <strain evidence="4 5">MS1.HAVA.3</strain>
    </source>
</reference>
<dbReference type="Gene3D" id="3.50.50.60">
    <property type="entry name" value="FAD/NAD(P)-binding domain"/>
    <property type="match status" value="2"/>
</dbReference>
<feature type="compositionally biased region" description="Low complexity" evidence="2">
    <location>
        <begin position="255"/>
        <end position="266"/>
    </location>
</feature>
<evidence type="ECO:0000256" key="2">
    <source>
        <dbReference type="SAM" id="MobiDB-lite"/>
    </source>
</evidence>
<comment type="caution">
    <text evidence="4">The sequence shown here is derived from an EMBL/GenBank/DDBJ whole genome shotgun (WGS) entry which is preliminary data.</text>
</comment>
<evidence type="ECO:0000313" key="4">
    <source>
        <dbReference type="EMBL" id="MEJ8641419.1"/>
    </source>
</evidence>
<accession>A0ABU8U0M0</accession>
<evidence type="ECO:0000313" key="5">
    <source>
        <dbReference type="Proteomes" id="UP001382904"/>
    </source>
</evidence>
<feature type="region of interest" description="Disordered" evidence="2">
    <location>
        <begin position="230"/>
        <end position="266"/>
    </location>
</feature>
<evidence type="ECO:0000259" key="3">
    <source>
        <dbReference type="Pfam" id="PF07992"/>
    </source>
</evidence>
<name>A0ABU8U0M0_9ACTN</name>
<dbReference type="SUPFAM" id="SSF51905">
    <property type="entry name" value="FAD/NAD(P)-binding domain"/>
    <property type="match status" value="1"/>
</dbReference>
<dbReference type="Pfam" id="PF07992">
    <property type="entry name" value="Pyr_redox_2"/>
    <property type="match status" value="1"/>
</dbReference>
<sequence length="457" mass="47277">MPADGPVDVLAGRPVDVLVVGAGPAGLALAARLAAAGAGRVEVLEREPEAGGMPRHLHHGGFGRPPRPWLRGPEYARRSAEAAVAAGAVVRTGVTATGWASPLSLDTTSPAGLERITARAVVLATGVRERPRSARLVPGSRPQGVLTTGELLQSVHRYGLPVGRRAVVVGAEPVARHAVGTLRQAGTDVVAMVTELPRATAVPGVPLLTATTVDALRGRGRLTGVALRHRDGRSGSWPATRWSSPATGSPITSWPAAAASPGPGTRGPCVDASFRTPVPGVFAVGNALHGIERAATAAGEGAAAAAPVLAYLAGAPWPDPGPPLEVRAPLLWVTPNRVTGPVTAGRPLLLRSGERMTGPVVTVSQDGRLLWRRRIVGPLSRPARCACRRTGRPGWTRPAARSWWRSADAGPAEAWGTTVQGDPQSRRGHTNETPISVCGGHRATPTLVALCQLSRNE</sequence>
<keyword evidence="5" id="KW-1185">Reference proteome</keyword>
<dbReference type="PANTHER" id="PTHR42949">
    <property type="entry name" value="ANAEROBIC GLYCEROL-3-PHOSPHATE DEHYDROGENASE SUBUNIT B"/>
    <property type="match status" value="1"/>
</dbReference>
<dbReference type="PRINTS" id="PR00469">
    <property type="entry name" value="PNDRDTASEII"/>
</dbReference>
<dbReference type="EMBL" id="JBBKAM010000002">
    <property type="protein sequence ID" value="MEJ8641419.1"/>
    <property type="molecule type" value="Genomic_DNA"/>
</dbReference>
<gene>
    <name evidence="4" type="ORF">WKI68_07865</name>
</gene>
<feature type="compositionally biased region" description="Polar residues" evidence="2">
    <location>
        <begin position="241"/>
        <end position="252"/>
    </location>
</feature>
<dbReference type="Proteomes" id="UP001382904">
    <property type="component" value="Unassembled WGS sequence"/>
</dbReference>
<feature type="region of interest" description="Disordered" evidence="2">
    <location>
        <begin position="408"/>
        <end position="435"/>
    </location>
</feature>
<evidence type="ECO:0000256" key="1">
    <source>
        <dbReference type="ARBA" id="ARBA00023002"/>
    </source>
</evidence>
<dbReference type="InterPro" id="IPR051691">
    <property type="entry name" value="Metab_Enz_Cyan_OpOx_G3PDH"/>
</dbReference>